<proteinExistence type="predicted"/>
<dbReference type="Gene3D" id="2.60.40.4070">
    <property type="match status" value="1"/>
</dbReference>
<protein>
    <recommendedName>
        <fullName evidence="4">DUF2271 domain-containing protein</fullName>
    </recommendedName>
</protein>
<organism evidence="2 3">
    <name type="scientific">Marinospirillum alkaliphilum DSM 21637</name>
    <dbReference type="NCBI Taxonomy" id="1122209"/>
    <lineage>
        <taxon>Bacteria</taxon>
        <taxon>Pseudomonadati</taxon>
        <taxon>Pseudomonadota</taxon>
        <taxon>Gammaproteobacteria</taxon>
        <taxon>Oceanospirillales</taxon>
        <taxon>Oceanospirillaceae</taxon>
        <taxon>Marinospirillum</taxon>
    </lineage>
</organism>
<evidence type="ECO:0008006" key="4">
    <source>
        <dbReference type="Google" id="ProtNLM"/>
    </source>
</evidence>
<dbReference type="AlphaFoldDB" id="A0A1K1UX38"/>
<feature type="signal peptide" evidence="1">
    <location>
        <begin position="1"/>
        <end position="21"/>
    </location>
</feature>
<dbReference type="OrthoDB" id="195316at2"/>
<dbReference type="STRING" id="1122209.SAMN02745752_00652"/>
<dbReference type="PIRSF" id="PIRSF014995">
    <property type="entry name" value="UCP014995"/>
    <property type="match status" value="1"/>
</dbReference>
<dbReference type="EMBL" id="FPJW01000002">
    <property type="protein sequence ID" value="SFX17406.1"/>
    <property type="molecule type" value="Genomic_DNA"/>
</dbReference>
<accession>A0A1K1UX38</accession>
<dbReference type="Pfam" id="PF10029">
    <property type="entry name" value="DUF2271"/>
    <property type="match status" value="1"/>
</dbReference>
<evidence type="ECO:0000313" key="2">
    <source>
        <dbReference type="EMBL" id="SFX17406.1"/>
    </source>
</evidence>
<feature type="chain" id="PRO_5012995707" description="DUF2271 domain-containing protein" evidence="1">
    <location>
        <begin position="22"/>
        <end position="163"/>
    </location>
</feature>
<keyword evidence="3" id="KW-1185">Reference proteome</keyword>
<evidence type="ECO:0000313" key="3">
    <source>
        <dbReference type="Proteomes" id="UP000182350"/>
    </source>
</evidence>
<evidence type="ECO:0000256" key="1">
    <source>
        <dbReference type="SAM" id="SignalP"/>
    </source>
</evidence>
<sequence>MKRKHLAGLVCGLLLSPMVMAQQVEIQVNLPEIGGAMYYRPYVAVWIEDASDNSVKTVTVWRKEADWLKDMRRWWRKAGRYDQGELDAVTGATRRPGTHSVIWDGTNQQGQKVPAGRYTVNIEAAREHGSRSLVRQPIELGKNQTFTTEAAEELGRMTIKVTR</sequence>
<dbReference type="RefSeq" id="WP_072324916.1">
    <property type="nucleotide sequence ID" value="NZ_FPJW01000002.1"/>
</dbReference>
<gene>
    <name evidence="2" type="ORF">SAMN02745752_00652</name>
</gene>
<keyword evidence="1" id="KW-0732">Signal</keyword>
<name>A0A1K1UX38_9GAMM</name>
<reference evidence="2 3" key="1">
    <citation type="submission" date="2016-11" db="EMBL/GenBank/DDBJ databases">
        <authorList>
            <person name="Jaros S."/>
            <person name="Januszkiewicz K."/>
            <person name="Wedrychowicz H."/>
        </authorList>
    </citation>
    <scope>NUCLEOTIDE SEQUENCE [LARGE SCALE GENOMIC DNA]</scope>
    <source>
        <strain evidence="2 3">DSM 21637</strain>
    </source>
</reference>
<dbReference type="InterPro" id="IPR014469">
    <property type="entry name" value="DUF2271"/>
</dbReference>
<dbReference type="Proteomes" id="UP000182350">
    <property type="component" value="Unassembled WGS sequence"/>
</dbReference>